<dbReference type="Gene3D" id="1.10.238.10">
    <property type="entry name" value="EF-hand"/>
    <property type="match status" value="1"/>
</dbReference>
<dbReference type="Ensembl" id="ENSCSAVT00000014552.1">
    <property type="protein sequence ID" value="ENSCSAVP00000014387.1"/>
    <property type="gene ID" value="ENSCSAVG00000008425.1"/>
</dbReference>
<keyword evidence="1" id="KW-0106">Calcium</keyword>
<dbReference type="GeneTree" id="ENSGT00940000165393"/>
<feature type="domain" description="JmjC" evidence="3">
    <location>
        <begin position="125"/>
        <end position="291"/>
    </location>
</feature>
<dbReference type="InterPro" id="IPR041667">
    <property type="entry name" value="Cupin_8"/>
</dbReference>
<keyword evidence="2" id="KW-0732">Signal</keyword>
<feature type="chain" id="PRO_5003578369" description="JmjC domain-containing protein" evidence="2">
    <location>
        <begin position="19"/>
        <end position="479"/>
    </location>
</feature>
<dbReference type="PROSITE" id="PS51184">
    <property type="entry name" value="JMJC"/>
    <property type="match status" value="1"/>
</dbReference>
<dbReference type="Proteomes" id="UP000007875">
    <property type="component" value="Unassembled WGS sequence"/>
</dbReference>
<dbReference type="InterPro" id="IPR018247">
    <property type="entry name" value="EF_Hand_1_Ca_BS"/>
</dbReference>
<evidence type="ECO:0000256" key="2">
    <source>
        <dbReference type="SAM" id="SignalP"/>
    </source>
</evidence>
<dbReference type="PANTHER" id="PTHR12461">
    <property type="entry name" value="HYPOXIA-INDUCIBLE FACTOR 1 ALPHA INHIBITOR-RELATED"/>
    <property type="match status" value="1"/>
</dbReference>
<reference evidence="4" key="3">
    <citation type="submission" date="2025-09" db="UniProtKB">
        <authorList>
            <consortium name="Ensembl"/>
        </authorList>
    </citation>
    <scope>IDENTIFICATION</scope>
</reference>
<dbReference type="SUPFAM" id="SSF51197">
    <property type="entry name" value="Clavaminate synthase-like"/>
    <property type="match status" value="1"/>
</dbReference>
<organism evidence="4 5">
    <name type="scientific">Ciona savignyi</name>
    <name type="common">Pacific transparent sea squirt</name>
    <dbReference type="NCBI Taxonomy" id="51511"/>
    <lineage>
        <taxon>Eukaryota</taxon>
        <taxon>Metazoa</taxon>
        <taxon>Chordata</taxon>
        <taxon>Tunicata</taxon>
        <taxon>Ascidiacea</taxon>
        <taxon>Phlebobranchia</taxon>
        <taxon>Cionidae</taxon>
        <taxon>Ciona</taxon>
    </lineage>
</organism>
<evidence type="ECO:0000259" key="3">
    <source>
        <dbReference type="PROSITE" id="PS51184"/>
    </source>
</evidence>
<name>H2Z9X2_CIOSA</name>
<dbReference type="HOGENOM" id="CLU_016785_9_2_1"/>
<keyword evidence="5" id="KW-1185">Reference proteome</keyword>
<proteinExistence type="predicted"/>
<dbReference type="PROSITE" id="PS00018">
    <property type="entry name" value="EF_HAND_1"/>
    <property type="match status" value="1"/>
</dbReference>
<dbReference type="OMA" id="ACGLMAK"/>
<dbReference type="InterPro" id="IPR011992">
    <property type="entry name" value="EF-hand-dom_pair"/>
</dbReference>
<dbReference type="InParanoid" id="H2Z9X2"/>
<protein>
    <recommendedName>
        <fullName evidence="3">JmjC domain-containing protein</fullName>
    </recommendedName>
</protein>
<evidence type="ECO:0000313" key="4">
    <source>
        <dbReference type="Ensembl" id="ENSCSAVP00000014387.1"/>
    </source>
</evidence>
<dbReference type="Gene3D" id="2.60.120.650">
    <property type="entry name" value="Cupin"/>
    <property type="match status" value="1"/>
</dbReference>
<reference evidence="4" key="2">
    <citation type="submission" date="2025-08" db="UniProtKB">
        <authorList>
            <consortium name="Ensembl"/>
        </authorList>
    </citation>
    <scope>IDENTIFICATION</scope>
</reference>
<dbReference type="AlphaFoldDB" id="H2Z9X2"/>
<evidence type="ECO:0000313" key="5">
    <source>
        <dbReference type="Proteomes" id="UP000007875"/>
    </source>
</evidence>
<dbReference type="FunFam" id="2.60.120.650:FF:000025">
    <property type="entry name" value="Lysine-specific demethylase 8"/>
    <property type="match status" value="1"/>
</dbReference>
<dbReference type="SUPFAM" id="SSF47473">
    <property type="entry name" value="EF-hand"/>
    <property type="match status" value="1"/>
</dbReference>
<dbReference type="PANTHER" id="PTHR12461:SF27">
    <property type="entry name" value="JMJC DOMAIN-CONTAINING PROTEIN"/>
    <property type="match status" value="1"/>
</dbReference>
<dbReference type="STRING" id="51511.ENSCSAVP00000014387"/>
<feature type="signal peptide" evidence="2">
    <location>
        <begin position="1"/>
        <end position="18"/>
    </location>
</feature>
<reference evidence="5" key="1">
    <citation type="submission" date="2003-08" db="EMBL/GenBank/DDBJ databases">
        <authorList>
            <person name="Birren B."/>
            <person name="Nusbaum C."/>
            <person name="Abebe A."/>
            <person name="Abouelleil A."/>
            <person name="Adekoya E."/>
            <person name="Ait-zahra M."/>
            <person name="Allen N."/>
            <person name="Allen T."/>
            <person name="An P."/>
            <person name="Anderson M."/>
            <person name="Anderson S."/>
            <person name="Arachchi H."/>
            <person name="Armbruster J."/>
            <person name="Bachantsang P."/>
            <person name="Baldwin J."/>
            <person name="Barry A."/>
            <person name="Bayul T."/>
            <person name="Blitshsteyn B."/>
            <person name="Bloom T."/>
            <person name="Blye J."/>
            <person name="Boguslavskiy L."/>
            <person name="Borowsky M."/>
            <person name="Boukhgalter B."/>
            <person name="Brunache A."/>
            <person name="Butler J."/>
            <person name="Calixte N."/>
            <person name="Calvo S."/>
            <person name="Camarata J."/>
            <person name="Campo K."/>
            <person name="Chang J."/>
            <person name="Cheshatsang Y."/>
            <person name="Citroen M."/>
            <person name="Collymore A."/>
            <person name="Considine T."/>
            <person name="Cook A."/>
            <person name="Cooke P."/>
            <person name="Corum B."/>
            <person name="Cuomo C."/>
            <person name="David R."/>
            <person name="Dawoe T."/>
            <person name="Degray S."/>
            <person name="Dodge S."/>
            <person name="Dooley K."/>
            <person name="Dorje P."/>
            <person name="Dorjee K."/>
            <person name="Dorris L."/>
            <person name="Duffey N."/>
            <person name="Dupes A."/>
            <person name="Elkins T."/>
            <person name="Engels R."/>
            <person name="Erickson J."/>
            <person name="Farina A."/>
            <person name="Faro S."/>
            <person name="Ferreira P."/>
            <person name="Fischer H."/>
            <person name="Fitzgerald M."/>
            <person name="Foley K."/>
            <person name="Gage D."/>
            <person name="Galagan J."/>
            <person name="Gearin G."/>
            <person name="Gnerre S."/>
            <person name="Gnirke A."/>
            <person name="Goyette A."/>
            <person name="Graham J."/>
            <person name="Grandbois E."/>
            <person name="Gyaltsen K."/>
            <person name="Hafez N."/>
            <person name="Hagopian D."/>
            <person name="Hagos B."/>
            <person name="Hall J."/>
            <person name="Hatcher B."/>
            <person name="Heller A."/>
            <person name="Higgins H."/>
            <person name="Honan T."/>
            <person name="Horn A."/>
            <person name="Houde N."/>
            <person name="Hughes L."/>
            <person name="Hulme W."/>
            <person name="Husby E."/>
            <person name="Iliev I."/>
            <person name="Jaffe D."/>
            <person name="Jones C."/>
            <person name="Kamal M."/>
            <person name="Kamat A."/>
            <person name="Kamvysselis M."/>
            <person name="Karlsson E."/>
            <person name="Kells C."/>
            <person name="Kieu A."/>
            <person name="Kisner P."/>
            <person name="Kodira C."/>
            <person name="Kulbokas E."/>
            <person name="Labutti K."/>
            <person name="Lama D."/>
            <person name="Landers T."/>
            <person name="Leger J."/>
            <person name="Levine S."/>
            <person name="Lewis D."/>
            <person name="Lewis T."/>
            <person name="Lindblad-toh K."/>
            <person name="Liu X."/>
            <person name="Lokyitsang T."/>
            <person name="Lokyitsang Y."/>
            <person name="Lucien O."/>
            <person name="Lui A."/>
            <person name="Ma L.J."/>
            <person name="Mabbitt R."/>
            <person name="Macdonald J."/>
            <person name="Maclean C."/>
            <person name="Major J."/>
            <person name="Manning J."/>
            <person name="Marabella R."/>
            <person name="Maru K."/>
            <person name="Matthews C."/>
            <person name="Mauceli E."/>
            <person name="Mccarthy M."/>
            <person name="Mcdonough S."/>
            <person name="Mcghee T."/>
            <person name="Meldrim J."/>
            <person name="Meneus L."/>
            <person name="Mesirov J."/>
            <person name="Mihalev A."/>
            <person name="Mihova T."/>
            <person name="Mikkelsen T."/>
            <person name="Mlenga V."/>
            <person name="Moru K."/>
            <person name="Mozes J."/>
            <person name="Mulrain L."/>
            <person name="Munson G."/>
            <person name="Naylor J."/>
            <person name="Newes C."/>
            <person name="Nguyen C."/>
            <person name="Nguyen N."/>
            <person name="Nguyen T."/>
            <person name="Nicol R."/>
            <person name="Nielsen C."/>
            <person name="Nizzari M."/>
            <person name="Norbu C."/>
            <person name="Norbu N."/>
            <person name="O'donnell P."/>
            <person name="Okoawo O."/>
            <person name="O'leary S."/>
            <person name="Omotosho B."/>
            <person name="O'neill K."/>
            <person name="Osman S."/>
            <person name="Parker S."/>
            <person name="Perrin D."/>
            <person name="Phunkhang P."/>
            <person name="Piqani B."/>
            <person name="Purcell S."/>
            <person name="Rachupka T."/>
            <person name="Ramasamy U."/>
            <person name="Rameau R."/>
            <person name="Ray V."/>
            <person name="Raymond C."/>
            <person name="Retta R."/>
            <person name="Richardson S."/>
            <person name="Rise C."/>
            <person name="Rodriguez J."/>
            <person name="Rogers J."/>
            <person name="Rogov P."/>
            <person name="Rutman M."/>
            <person name="Schupbach R."/>
            <person name="Seaman C."/>
            <person name="Settipalli S."/>
            <person name="Sharpe T."/>
            <person name="Sheridan J."/>
            <person name="Sherpa N."/>
            <person name="Shi J."/>
            <person name="Smirnov S."/>
            <person name="Smith C."/>
            <person name="Sougnez C."/>
            <person name="Spencer B."/>
            <person name="Stalker J."/>
            <person name="Stange-thomann N."/>
            <person name="Stavropoulos S."/>
            <person name="Stetson K."/>
            <person name="Stone C."/>
            <person name="Stone S."/>
            <person name="Stubbs M."/>
            <person name="Talamas J."/>
            <person name="Tchuinga P."/>
            <person name="Tenzing P."/>
            <person name="Tesfaye S."/>
            <person name="Theodore J."/>
            <person name="Thoulutsang Y."/>
            <person name="Topham K."/>
            <person name="Towey S."/>
            <person name="Tsamla T."/>
            <person name="Tsomo N."/>
            <person name="Vallee D."/>
            <person name="Vassiliev H."/>
            <person name="Venkataraman V."/>
            <person name="Vinson J."/>
            <person name="Vo A."/>
            <person name="Wade C."/>
            <person name="Wang S."/>
            <person name="Wangchuk T."/>
            <person name="Wangdi T."/>
            <person name="Whittaker C."/>
            <person name="Wilkinson J."/>
            <person name="Wu Y."/>
            <person name="Wyman D."/>
            <person name="Yadav S."/>
            <person name="Yang S."/>
            <person name="Yang X."/>
            <person name="Yeager S."/>
            <person name="Yee E."/>
            <person name="Young G."/>
            <person name="Zainoun J."/>
            <person name="Zembeck L."/>
            <person name="Zimmer A."/>
            <person name="Zody M."/>
            <person name="Lander E."/>
        </authorList>
    </citation>
    <scope>NUCLEOTIDE SEQUENCE [LARGE SCALE GENOMIC DNA]</scope>
</reference>
<sequence length="479" mass="55081">NNMACLWICALLLHFCNGLSEVPVGHLKPLGFQRPPSVIIDEFTVDNAPSPVDFYRNYVSQGKAAIFRGAILQSKAFKTWSDEYIRETFGELEARIEGKKEKGGGIPAGETYMGRDTFRHFVDTYHNSSSYMVSELPEQMYKDVGVIPSVGACGLMAKRFVEIDIWWNGGGGKSIIHKDAFNQINCLYRGTKQWKIFEYKYEKWIYQQKEREEGVGGFSKVNVDSVDLIRYKDFAKIPWSNITIFEGDCLYLPKSDYHQVFSEGTNNLAVSILFSRLDDLAEFDASDCTDDTDYKALKPLSEFDVMWKWSGKGYMSMGRGDVENYREELIEVVEQMEHFTASDLEQMHGLDMTDQRSKEKFPDIERRNMTKVFTVFDKNSDGILTSDEVRAATWEDFRLYGLHSEEYEPSNSYIFEYSLIPYEMVHGLLKRALKIGPILTRKHWVKIYVKYTQGTPYYANNVFNGLVGDGDQVVVKDIT</sequence>
<evidence type="ECO:0000256" key="1">
    <source>
        <dbReference type="ARBA" id="ARBA00022837"/>
    </source>
</evidence>
<accession>H2Z9X2</accession>
<dbReference type="InterPro" id="IPR003347">
    <property type="entry name" value="JmjC_dom"/>
</dbReference>
<dbReference type="Pfam" id="PF13621">
    <property type="entry name" value="Cupin_8"/>
    <property type="match status" value="1"/>
</dbReference>
<dbReference type="eggNOG" id="ENOG502S0AF">
    <property type="taxonomic scope" value="Eukaryota"/>
</dbReference>